<feature type="domain" description="CCHC-type" evidence="3">
    <location>
        <begin position="229"/>
        <end position="242"/>
    </location>
</feature>
<evidence type="ECO:0000256" key="2">
    <source>
        <dbReference type="SAM" id="MobiDB-lite"/>
    </source>
</evidence>
<keyword evidence="1" id="KW-0862">Zinc</keyword>
<reference evidence="4 5" key="1">
    <citation type="journal article" date="2019" name="Genome Biol. Evol.">
        <title>Insights into the evolution of the New World diploid cottons (Gossypium, subgenus Houzingenia) based on genome sequencing.</title>
        <authorList>
            <person name="Grover C.E."/>
            <person name="Arick M.A. 2nd"/>
            <person name="Thrash A."/>
            <person name="Conover J.L."/>
            <person name="Sanders W.S."/>
            <person name="Peterson D.G."/>
            <person name="Frelichowski J.E."/>
            <person name="Scheffler J.A."/>
            <person name="Scheffler B.E."/>
            <person name="Wendel J.F."/>
        </authorList>
    </citation>
    <scope>NUCLEOTIDE SEQUENCE [LARGE SCALE GENOMIC DNA]</scope>
    <source>
        <strain evidence="4">57</strain>
        <tissue evidence="4">Leaf</tissue>
    </source>
</reference>
<evidence type="ECO:0000313" key="4">
    <source>
        <dbReference type="EMBL" id="MBA0667397.1"/>
    </source>
</evidence>
<sequence length="353" mass="39615">MASSLETAPVTESRSTDDRETKKVLFKEKDGDTDVEMVTDLDPQLKVSWKQMLLGKRVSDQEKGSRSSEAECTEDSEFLEGDVKKTIFNSIPAIEFSDCIQQILFKDMETMVVLKLLGRNIGYDALYNWTNSLWRPSKPFHLMDNVNGYFLAKLQLSGLPGFMYKRRILEVIGELVGKVVKLDFNTDSKTRGRFARMAVFVDLDKPLVSQVLVNGELQRVEYEALPTICFSCGKYGHLKKFCASPATGKGNETGKISGFSEVTESTTGGEGLAFGPWMVVERKFKRGLRNLQNQREGDTEKEILGSIFSALKGLENLELRTDDRVEMISVVKGGNSRGKENLSAQISWKIMKV</sequence>
<dbReference type="PANTHER" id="PTHR31286:SF173">
    <property type="entry name" value="DUF4283 DOMAIN-CONTAINING PROTEIN"/>
    <property type="match status" value="1"/>
</dbReference>
<comment type="caution">
    <text evidence="4">The sequence shown here is derived from an EMBL/GenBank/DDBJ whole genome shotgun (WGS) entry which is preliminary data.</text>
</comment>
<dbReference type="Proteomes" id="UP000593573">
    <property type="component" value="Unassembled WGS sequence"/>
</dbReference>
<gene>
    <name evidence="4" type="ORF">Goklo_000488</name>
</gene>
<keyword evidence="5" id="KW-1185">Reference proteome</keyword>
<feature type="compositionally biased region" description="Polar residues" evidence="2">
    <location>
        <begin position="1"/>
        <end position="13"/>
    </location>
</feature>
<feature type="compositionally biased region" description="Basic and acidic residues" evidence="2">
    <location>
        <begin position="14"/>
        <end position="25"/>
    </location>
</feature>
<dbReference type="OrthoDB" id="999037at2759"/>
<dbReference type="PANTHER" id="PTHR31286">
    <property type="entry name" value="GLYCINE-RICH CELL WALL STRUCTURAL PROTEIN 1.8-LIKE"/>
    <property type="match status" value="1"/>
</dbReference>
<organism evidence="4 5">
    <name type="scientific">Gossypium klotzschianum</name>
    <dbReference type="NCBI Taxonomy" id="34286"/>
    <lineage>
        <taxon>Eukaryota</taxon>
        <taxon>Viridiplantae</taxon>
        <taxon>Streptophyta</taxon>
        <taxon>Embryophyta</taxon>
        <taxon>Tracheophyta</taxon>
        <taxon>Spermatophyta</taxon>
        <taxon>Magnoliopsida</taxon>
        <taxon>eudicotyledons</taxon>
        <taxon>Gunneridae</taxon>
        <taxon>Pentapetalae</taxon>
        <taxon>rosids</taxon>
        <taxon>malvids</taxon>
        <taxon>Malvales</taxon>
        <taxon>Malvaceae</taxon>
        <taxon>Malvoideae</taxon>
        <taxon>Gossypium</taxon>
    </lineage>
</organism>
<dbReference type="PROSITE" id="PS50158">
    <property type="entry name" value="ZF_CCHC"/>
    <property type="match status" value="1"/>
</dbReference>
<dbReference type="EMBL" id="JABFAB010000013">
    <property type="protein sequence ID" value="MBA0667397.1"/>
    <property type="molecule type" value="Genomic_DNA"/>
</dbReference>
<dbReference type="GO" id="GO:0008270">
    <property type="term" value="F:zinc ion binding"/>
    <property type="evidence" value="ECO:0007669"/>
    <property type="project" value="UniProtKB-KW"/>
</dbReference>
<dbReference type="InterPro" id="IPR001878">
    <property type="entry name" value="Znf_CCHC"/>
</dbReference>
<keyword evidence="1" id="KW-0479">Metal-binding</keyword>
<evidence type="ECO:0000256" key="1">
    <source>
        <dbReference type="PROSITE-ProRule" id="PRU00047"/>
    </source>
</evidence>
<protein>
    <recommendedName>
        <fullName evidence="3">CCHC-type domain-containing protein</fullName>
    </recommendedName>
</protein>
<dbReference type="GO" id="GO:0003676">
    <property type="term" value="F:nucleic acid binding"/>
    <property type="evidence" value="ECO:0007669"/>
    <property type="project" value="InterPro"/>
</dbReference>
<keyword evidence="1" id="KW-0863">Zinc-finger</keyword>
<dbReference type="AlphaFoldDB" id="A0A7J8VX47"/>
<name>A0A7J8VX47_9ROSI</name>
<evidence type="ECO:0000313" key="5">
    <source>
        <dbReference type="Proteomes" id="UP000593573"/>
    </source>
</evidence>
<proteinExistence type="predicted"/>
<dbReference type="InterPro" id="IPR040256">
    <property type="entry name" value="At4g02000-like"/>
</dbReference>
<accession>A0A7J8VX47</accession>
<feature type="region of interest" description="Disordered" evidence="2">
    <location>
        <begin position="1"/>
        <end position="25"/>
    </location>
</feature>
<evidence type="ECO:0000259" key="3">
    <source>
        <dbReference type="PROSITE" id="PS50158"/>
    </source>
</evidence>